<protein>
    <submittedName>
        <fullName evidence="4">Transient receptor potential cation channel subfamily M member 1</fullName>
    </submittedName>
</protein>
<keyword evidence="3" id="KW-0812">Transmembrane</keyword>
<dbReference type="OrthoDB" id="10309538at2759"/>
<reference evidence="4 5" key="1">
    <citation type="submission" date="2016-02" db="EMBL/GenBank/DDBJ databases">
        <title>Genome analysis of coral dinoflagellate symbionts highlights evolutionary adaptations to a symbiotic lifestyle.</title>
        <authorList>
            <person name="Aranda M."/>
            <person name="Li Y."/>
            <person name="Liew Y.J."/>
            <person name="Baumgarten S."/>
            <person name="Simakov O."/>
            <person name="Wilson M."/>
            <person name="Piel J."/>
            <person name="Ashoor H."/>
            <person name="Bougouffa S."/>
            <person name="Bajic V.B."/>
            <person name="Ryu T."/>
            <person name="Ravasi T."/>
            <person name="Bayer T."/>
            <person name="Micklem G."/>
            <person name="Kim H."/>
            <person name="Bhak J."/>
            <person name="Lajeunesse T.C."/>
            <person name="Voolstra C.R."/>
        </authorList>
    </citation>
    <scope>NUCLEOTIDE SEQUENCE [LARGE SCALE GENOMIC DNA]</scope>
    <source>
        <strain evidence="4 5">CCMP2467</strain>
    </source>
</reference>
<evidence type="ECO:0000256" key="2">
    <source>
        <dbReference type="SAM" id="MobiDB-lite"/>
    </source>
</evidence>
<keyword evidence="3" id="KW-0472">Membrane</keyword>
<keyword evidence="3" id="KW-1133">Transmembrane helix</keyword>
<gene>
    <name evidence="4" type="primary">TRPM1</name>
    <name evidence="4" type="ORF">AK812_SmicGene29208</name>
</gene>
<dbReference type="GO" id="GO:0098703">
    <property type="term" value="P:calcium ion import across plasma membrane"/>
    <property type="evidence" value="ECO:0007669"/>
    <property type="project" value="TreeGrafter"/>
</dbReference>
<evidence type="ECO:0000313" key="5">
    <source>
        <dbReference type="Proteomes" id="UP000186817"/>
    </source>
</evidence>
<feature type="region of interest" description="Disordered" evidence="2">
    <location>
        <begin position="1"/>
        <end position="35"/>
    </location>
</feature>
<name>A0A1Q9D2F7_SYMMI</name>
<dbReference type="AlphaFoldDB" id="A0A1Q9D2F7"/>
<keyword evidence="4" id="KW-0675">Receptor</keyword>
<dbReference type="GO" id="GO:0005216">
    <property type="term" value="F:monoatomic ion channel activity"/>
    <property type="evidence" value="ECO:0007669"/>
    <property type="project" value="InterPro"/>
</dbReference>
<dbReference type="EMBL" id="LSRX01000765">
    <property type="protein sequence ID" value="OLP89348.1"/>
    <property type="molecule type" value="Genomic_DNA"/>
</dbReference>
<proteinExistence type="predicted"/>
<dbReference type="Proteomes" id="UP000186817">
    <property type="component" value="Unassembled WGS sequence"/>
</dbReference>
<feature type="compositionally biased region" description="Basic and acidic residues" evidence="2">
    <location>
        <begin position="1"/>
        <end position="24"/>
    </location>
</feature>
<organism evidence="4 5">
    <name type="scientific">Symbiodinium microadriaticum</name>
    <name type="common">Dinoflagellate</name>
    <name type="synonym">Zooxanthella microadriatica</name>
    <dbReference type="NCBI Taxonomy" id="2951"/>
    <lineage>
        <taxon>Eukaryota</taxon>
        <taxon>Sar</taxon>
        <taxon>Alveolata</taxon>
        <taxon>Dinophyceae</taxon>
        <taxon>Suessiales</taxon>
        <taxon>Symbiodiniaceae</taxon>
        <taxon>Symbiodinium</taxon>
    </lineage>
</organism>
<feature type="transmembrane region" description="Helical" evidence="3">
    <location>
        <begin position="86"/>
        <end position="106"/>
    </location>
</feature>
<dbReference type="PANTHER" id="PTHR10582">
    <property type="entry name" value="TRANSIENT RECEPTOR POTENTIAL ION CHANNEL PROTEIN"/>
    <property type="match status" value="1"/>
</dbReference>
<keyword evidence="5" id="KW-1185">Reference proteome</keyword>
<accession>A0A1Q9D2F7</accession>
<keyword evidence="1" id="KW-0677">Repeat</keyword>
<sequence length="552" mass="62769">MKETRKRDADRQKIEKEASEEKSRRMTWKAKTQADTINGKKQKEITDLWMNSCLTILLPRQKKYLAIFTNLGFVAFLVLYDPNQGYAFTILMLSGGALYSEILQLLGSGMTPKAIERSIRLWLMDRVNIAEFIAFGFICVSCIFRLIHETQEGEEPNYIQAMWACGVFFMGMSQGVSLLRMSSVYGPLVSMMVQMIVDMIRWIALLLPIIVSLVGAFITLFKQRSYSNGNWAQDTSCAMFHPATADWFTGVLLLFEIQIGKDVPFDCLEASPHATVAPQMLNFGLWLIVILMLNMLIAMMAKTFDRIFEKSMVDYQYNFAGFVLQMRQEHAVPPVLRLFSLPWTLGKNIYLQTCGREKEDKTRGTSVKRYNLRESFFKDSAEAVKDREATPGQSSAVINPTSLNAGLEAPLTDIVGPAEGNLEPGHSVQAPSQNKTMETYELSVHMSKLVEKFLEEHDSDAAFQDEQFRRQVAQKLWKLDSHVEDLIDFWKINTRRSYKAQRAQLRKKQLLKNVSSALADKMKSSRGLSKGAKKINKALFNLQVSKLGKDTE</sequence>
<evidence type="ECO:0000313" key="4">
    <source>
        <dbReference type="EMBL" id="OLP89348.1"/>
    </source>
</evidence>
<feature type="transmembrane region" description="Helical" evidence="3">
    <location>
        <begin position="127"/>
        <end position="147"/>
    </location>
</feature>
<feature type="transmembrane region" description="Helical" evidence="3">
    <location>
        <begin position="159"/>
        <end position="179"/>
    </location>
</feature>
<comment type="caution">
    <text evidence="4">The sequence shown here is derived from an EMBL/GenBank/DDBJ whole genome shotgun (WGS) entry which is preliminary data.</text>
</comment>
<dbReference type="PANTHER" id="PTHR10582:SF2">
    <property type="entry name" value="INACTIVE"/>
    <property type="match status" value="1"/>
</dbReference>
<feature type="transmembrane region" description="Helical" evidence="3">
    <location>
        <begin position="283"/>
        <end position="301"/>
    </location>
</feature>
<evidence type="ECO:0000256" key="1">
    <source>
        <dbReference type="ARBA" id="ARBA00022737"/>
    </source>
</evidence>
<feature type="transmembrane region" description="Helical" evidence="3">
    <location>
        <begin position="200"/>
        <end position="221"/>
    </location>
</feature>
<dbReference type="InterPro" id="IPR024862">
    <property type="entry name" value="TRPV"/>
</dbReference>
<evidence type="ECO:0000256" key="3">
    <source>
        <dbReference type="SAM" id="Phobius"/>
    </source>
</evidence>
<feature type="transmembrane region" description="Helical" evidence="3">
    <location>
        <begin position="64"/>
        <end position="80"/>
    </location>
</feature>
<dbReference type="GO" id="GO:0005886">
    <property type="term" value="C:plasma membrane"/>
    <property type="evidence" value="ECO:0007669"/>
    <property type="project" value="TreeGrafter"/>
</dbReference>